<comment type="caution">
    <text evidence="1">The sequence shown here is derived from an EMBL/GenBank/DDBJ whole genome shotgun (WGS) entry which is preliminary data.</text>
</comment>
<gene>
    <name evidence="1" type="ORF">HDF16_004988</name>
</gene>
<dbReference type="Proteomes" id="UP000540989">
    <property type="component" value="Unassembled WGS sequence"/>
</dbReference>
<evidence type="ECO:0000313" key="1">
    <source>
        <dbReference type="EMBL" id="MBB5060252.1"/>
    </source>
</evidence>
<proteinExistence type="predicted"/>
<protein>
    <submittedName>
        <fullName evidence="1">Uncharacterized protein</fullName>
    </submittedName>
</protein>
<evidence type="ECO:0000313" key="2">
    <source>
        <dbReference type="Proteomes" id="UP000540989"/>
    </source>
</evidence>
<name>A0A7W7ZI31_9BACT</name>
<dbReference type="EMBL" id="JACHIP010000011">
    <property type="protein sequence ID" value="MBB5060252.1"/>
    <property type="molecule type" value="Genomic_DNA"/>
</dbReference>
<dbReference type="AlphaFoldDB" id="A0A7W7ZI31"/>
<sequence length="43" mass="4805">MRCFGSGRRGAISSHCLSLNNSKRFLLIQKAKQTTRLIQKSPA</sequence>
<reference evidence="1 2" key="1">
    <citation type="submission" date="2020-08" db="EMBL/GenBank/DDBJ databases">
        <title>Genomic Encyclopedia of Type Strains, Phase IV (KMG-V): Genome sequencing to study the core and pangenomes of soil and plant-associated prokaryotes.</title>
        <authorList>
            <person name="Whitman W."/>
        </authorList>
    </citation>
    <scope>NUCLEOTIDE SEQUENCE [LARGE SCALE GENOMIC DNA]</scope>
    <source>
        <strain evidence="1 2">M8UP14</strain>
    </source>
</reference>
<accession>A0A7W7ZI31</accession>
<keyword evidence="2" id="KW-1185">Reference proteome</keyword>
<organism evidence="1 2">
    <name type="scientific">Granulicella aggregans</name>
    <dbReference type="NCBI Taxonomy" id="474949"/>
    <lineage>
        <taxon>Bacteria</taxon>
        <taxon>Pseudomonadati</taxon>
        <taxon>Acidobacteriota</taxon>
        <taxon>Terriglobia</taxon>
        <taxon>Terriglobales</taxon>
        <taxon>Acidobacteriaceae</taxon>
        <taxon>Granulicella</taxon>
    </lineage>
</organism>